<dbReference type="InterPro" id="IPR012338">
    <property type="entry name" value="Beta-lactam/transpept-like"/>
</dbReference>
<comment type="catalytic activity">
    <reaction evidence="16">
        <text>[GlcNAc-(1-&gt;4)-Mur2Ac(oyl-L-Ala-gamma-D-Glu-L-Lys-D-Ala-D-Ala)](n)-di-trans,octa-cis-undecaprenyl diphosphate + beta-D-GlcNAc-(1-&gt;4)-Mur2Ac(oyl-L-Ala-gamma-D-Glu-L-Lys-D-Ala-D-Ala)-di-trans,octa-cis-undecaprenyl diphosphate = [GlcNAc-(1-&gt;4)-Mur2Ac(oyl-L-Ala-gamma-D-Glu-L-Lys-D-Ala-D-Ala)](n+1)-di-trans,octa-cis-undecaprenyl diphosphate + di-trans,octa-cis-undecaprenyl diphosphate + H(+)</text>
        <dbReference type="Rhea" id="RHEA:23708"/>
        <dbReference type="Rhea" id="RHEA-COMP:9602"/>
        <dbReference type="Rhea" id="RHEA-COMP:9603"/>
        <dbReference type="ChEBI" id="CHEBI:15378"/>
        <dbReference type="ChEBI" id="CHEBI:58405"/>
        <dbReference type="ChEBI" id="CHEBI:60033"/>
        <dbReference type="ChEBI" id="CHEBI:78435"/>
        <dbReference type="EC" id="2.4.99.28"/>
    </reaction>
</comment>
<evidence type="ECO:0000256" key="4">
    <source>
        <dbReference type="ARBA" id="ARBA00022475"/>
    </source>
</evidence>
<proteinExistence type="inferred from homology"/>
<dbReference type="EMBL" id="DSYQ01000001">
    <property type="protein sequence ID" value="HGT70632.1"/>
    <property type="molecule type" value="Genomic_DNA"/>
</dbReference>
<keyword evidence="10" id="KW-0133">Cell shape</keyword>
<dbReference type="PANTHER" id="PTHR32282:SF11">
    <property type="entry name" value="PENICILLIN-BINDING PROTEIN 1B"/>
    <property type="match status" value="1"/>
</dbReference>
<evidence type="ECO:0000256" key="12">
    <source>
        <dbReference type="ARBA" id="ARBA00023136"/>
    </source>
</evidence>
<dbReference type="GO" id="GO:0008955">
    <property type="term" value="F:peptidoglycan glycosyltransferase activity"/>
    <property type="evidence" value="ECO:0007669"/>
    <property type="project" value="UniProtKB-EC"/>
</dbReference>
<evidence type="ECO:0000259" key="18">
    <source>
        <dbReference type="Pfam" id="PF00905"/>
    </source>
</evidence>
<keyword evidence="7" id="KW-0328">Glycosyltransferase</keyword>
<protein>
    <submittedName>
        <fullName evidence="20">Penicillin-binding protein</fullName>
    </submittedName>
</protein>
<keyword evidence="4" id="KW-1003">Cell membrane</keyword>
<dbReference type="InterPro" id="IPR023346">
    <property type="entry name" value="Lysozyme-like_dom_sf"/>
</dbReference>
<dbReference type="InterPro" id="IPR050396">
    <property type="entry name" value="Glycosyltr_51/Transpeptidase"/>
</dbReference>
<dbReference type="GO" id="GO:0030288">
    <property type="term" value="C:outer membrane-bounded periplasmic space"/>
    <property type="evidence" value="ECO:0007669"/>
    <property type="project" value="TreeGrafter"/>
</dbReference>
<evidence type="ECO:0000256" key="6">
    <source>
        <dbReference type="ARBA" id="ARBA00022670"/>
    </source>
</evidence>
<feature type="domain" description="Glycosyl transferase family 51" evidence="19">
    <location>
        <begin position="86"/>
        <end position="262"/>
    </location>
</feature>
<reference evidence="20" key="1">
    <citation type="journal article" date="2020" name="mSystems">
        <title>Genome- and Community-Level Interaction Insights into Carbon Utilization and Element Cycling Functions of Hydrothermarchaeota in Hydrothermal Sediment.</title>
        <authorList>
            <person name="Zhou Z."/>
            <person name="Liu Y."/>
            <person name="Xu W."/>
            <person name="Pan J."/>
            <person name="Luo Z.H."/>
            <person name="Li M."/>
        </authorList>
    </citation>
    <scope>NUCLEOTIDE SEQUENCE [LARGE SCALE GENOMIC DNA]</scope>
    <source>
        <strain evidence="20">SpSt-579</strain>
    </source>
</reference>
<keyword evidence="13" id="KW-0511">Multifunctional enzyme</keyword>
<evidence type="ECO:0000256" key="16">
    <source>
        <dbReference type="ARBA" id="ARBA00049902"/>
    </source>
</evidence>
<dbReference type="Gene3D" id="3.40.710.10">
    <property type="entry name" value="DD-peptidase/beta-lactamase superfamily"/>
    <property type="match status" value="1"/>
</dbReference>
<sequence>MYIPKKRFKLFSKKRKLYGDHYSFSSNQKTKDPEKRKKIIKKLVYTGIFGILFIASLFVWYSKDLPNPYKINRDIAQSTKILDRNGNLLYEVHGEENRTLIKYEDIPENIKKATVSVEDPDFYKHMGFNIRGIGRAFIQDIISRDAKQGGSTITQQFVKNALLTSEKSISRKIKEFILSIEIEKIYSKNEILTMYLNEIPYGNNAYGISAAAKTYFDKDPKDLSLAESAVLASLPQAPSYFNPYGSNKDALMAKKDFVLNKMASLDLINKEEAEEAKKEEIKFTEQNEGILAPHFVMYVKELLAEKFGESKLQAGGFVVTTSLDIEKQKIAEEVMVGQKDYMKSKGASNASLVSMDPKTGEILAMVGSMDYFDTENDGNVNVSVRLRQPGSSLKPLIYAAAFEKGYSPATMLMDVETDFGQGYKPQNYDRIFRGPVSIRQSLGNSLNIPAVKVLALVGVKEATDFVQRLGLKSLNDPDRYGLSLVLGGGEVKLLELVHAYSVLANEGIKHEIRPILKITDNNGKVLEEYKKEDDKGERVLDENIAYMVSNVMSDDSARAAIFGMGGVLTLPGRPVAAKTGTTDEYRDAWTVGYTPSLVTAVWAGNNDNSPMNAVTSGITGATPIWHNIMAEILKNNAYQAQFIPPKELVPVQVCRDSGVTTCLSGCKIIKTEYFMPGNIPAIPCVPPTPQPKQSDDWKSNQLTFFH</sequence>
<dbReference type="GO" id="GO:0009002">
    <property type="term" value="F:serine-type D-Ala-D-Ala carboxypeptidase activity"/>
    <property type="evidence" value="ECO:0007669"/>
    <property type="project" value="UniProtKB-EC"/>
</dbReference>
<evidence type="ECO:0000256" key="5">
    <source>
        <dbReference type="ARBA" id="ARBA00022645"/>
    </source>
</evidence>
<gene>
    <name evidence="20" type="ORF">ENT43_00015</name>
</gene>
<accession>A0A7C4M2K4</accession>
<evidence type="ECO:0000313" key="20">
    <source>
        <dbReference type="EMBL" id="HGT70632.1"/>
    </source>
</evidence>
<keyword evidence="11" id="KW-0573">Peptidoglycan synthesis</keyword>
<keyword evidence="14" id="KW-0961">Cell wall biogenesis/degradation</keyword>
<keyword evidence="6" id="KW-0645">Protease</keyword>
<dbReference type="NCBIfam" id="TIGR02074">
    <property type="entry name" value="PBP_1a_fam"/>
    <property type="match status" value="1"/>
</dbReference>
<dbReference type="InterPro" id="IPR036950">
    <property type="entry name" value="PBP_transglycosylase"/>
</dbReference>
<dbReference type="GO" id="GO:0006508">
    <property type="term" value="P:proteolysis"/>
    <property type="evidence" value="ECO:0007669"/>
    <property type="project" value="UniProtKB-KW"/>
</dbReference>
<dbReference type="Pfam" id="PF00905">
    <property type="entry name" value="Transpeptidase"/>
    <property type="match status" value="1"/>
</dbReference>
<dbReference type="GO" id="GO:0005886">
    <property type="term" value="C:plasma membrane"/>
    <property type="evidence" value="ECO:0007669"/>
    <property type="project" value="UniProtKB-SubCell"/>
</dbReference>
<keyword evidence="17" id="KW-1133">Transmembrane helix</keyword>
<evidence type="ECO:0000256" key="10">
    <source>
        <dbReference type="ARBA" id="ARBA00022960"/>
    </source>
</evidence>
<dbReference type="GO" id="GO:0009252">
    <property type="term" value="P:peptidoglycan biosynthetic process"/>
    <property type="evidence" value="ECO:0007669"/>
    <property type="project" value="UniProtKB-KW"/>
</dbReference>
<evidence type="ECO:0000256" key="13">
    <source>
        <dbReference type="ARBA" id="ARBA00023268"/>
    </source>
</evidence>
<dbReference type="GO" id="GO:0008658">
    <property type="term" value="F:penicillin binding"/>
    <property type="evidence" value="ECO:0007669"/>
    <property type="project" value="InterPro"/>
</dbReference>
<evidence type="ECO:0000256" key="8">
    <source>
        <dbReference type="ARBA" id="ARBA00022679"/>
    </source>
</evidence>
<evidence type="ECO:0000256" key="17">
    <source>
        <dbReference type="SAM" id="Phobius"/>
    </source>
</evidence>
<evidence type="ECO:0000256" key="2">
    <source>
        <dbReference type="ARBA" id="ARBA00007090"/>
    </source>
</evidence>
<dbReference type="GO" id="GO:0071555">
    <property type="term" value="P:cell wall organization"/>
    <property type="evidence" value="ECO:0007669"/>
    <property type="project" value="UniProtKB-KW"/>
</dbReference>
<dbReference type="InterPro" id="IPR001460">
    <property type="entry name" value="PCN-bd_Tpept"/>
</dbReference>
<dbReference type="SUPFAM" id="SSF56601">
    <property type="entry name" value="beta-lactamase/transpeptidase-like"/>
    <property type="match status" value="1"/>
</dbReference>
<comment type="subcellular location">
    <subcellularLocation>
        <location evidence="1">Cell membrane</location>
    </subcellularLocation>
</comment>
<evidence type="ECO:0000256" key="1">
    <source>
        <dbReference type="ARBA" id="ARBA00004236"/>
    </source>
</evidence>
<keyword evidence="12 17" id="KW-0472">Membrane</keyword>
<dbReference type="GO" id="GO:0008360">
    <property type="term" value="P:regulation of cell shape"/>
    <property type="evidence" value="ECO:0007669"/>
    <property type="project" value="UniProtKB-KW"/>
</dbReference>
<comment type="caution">
    <text evidence="20">The sequence shown here is derived from an EMBL/GenBank/DDBJ whole genome shotgun (WGS) entry which is preliminary data.</text>
</comment>
<feature type="transmembrane region" description="Helical" evidence="17">
    <location>
        <begin position="43"/>
        <end position="61"/>
    </location>
</feature>
<feature type="domain" description="Penicillin-binding protein transpeptidase" evidence="18">
    <location>
        <begin position="351"/>
        <end position="629"/>
    </location>
</feature>
<dbReference type="AlphaFoldDB" id="A0A7C4M2K4"/>
<evidence type="ECO:0000256" key="11">
    <source>
        <dbReference type="ARBA" id="ARBA00022984"/>
    </source>
</evidence>
<comment type="similarity">
    <text evidence="3">In the N-terminal section; belongs to the glycosyltransferase 51 family.</text>
</comment>
<organism evidence="20">
    <name type="scientific">candidate division CPR3 bacterium</name>
    <dbReference type="NCBI Taxonomy" id="2268181"/>
    <lineage>
        <taxon>Bacteria</taxon>
        <taxon>Bacteria division CPR3</taxon>
    </lineage>
</organism>
<evidence type="ECO:0000256" key="9">
    <source>
        <dbReference type="ARBA" id="ARBA00022801"/>
    </source>
</evidence>
<evidence type="ECO:0000256" key="7">
    <source>
        <dbReference type="ARBA" id="ARBA00022676"/>
    </source>
</evidence>
<keyword evidence="8" id="KW-0808">Transferase</keyword>
<comment type="catalytic activity">
    <reaction evidence="15">
        <text>Preferential cleavage: (Ac)2-L-Lys-D-Ala-|-D-Ala. Also transpeptidation of peptidyl-alanyl moieties that are N-acyl substituents of D-alanine.</text>
        <dbReference type="EC" id="3.4.16.4"/>
    </reaction>
</comment>
<comment type="similarity">
    <text evidence="2">In the C-terminal section; belongs to the transpeptidase family.</text>
</comment>
<evidence type="ECO:0000259" key="19">
    <source>
        <dbReference type="Pfam" id="PF00912"/>
    </source>
</evidence>
<evidence type="ECO:0000256" key="15">
    <source>
        <dbReference type="ARBA" id="ARBA00034000"/>
    </source>
</evidence>
<evidence type="ECO:0000256" key="14">
    <source>
        <dbReference type="ARBA" id="ARBA00023316"/>
    </source>
</evidence>
<dbReference type="SUPFAM" id="SSF53955">
    <property type="entry name" value="Lysozyme-like"/>
    <property type="match status" value="1"/>
</dbReference>
<keyword evidence="17" id="KW-0812">Transmembrane</keyword>
<keyword evidence="5" id="KW-0121">Carboxypeptidase</keyword>
<keyword evidence="9" id="KW-0378">Hydrolase</keyword>
<dbReference type="FunFam" id="1.10.3810.10:FF:000001">
    <property type="entry name" value="Penicillin-binding protein 1A"/>
    <property type="match status" value="1"/>
</dbReference>
<dbReference type="Pfam" id="PF00912">
    <property type="entry name" value="Transgly"/>
    <property type="match status" value="1"/>
</dbReference>
<evidence type="ECO:0000256" key="3">
    <source>
        <dbReference type="ARBA" id="ARBA00007739"/>
    </source>
</evidence>
<dbReference type="Gene3D" id="1.10.3810.10">
    <property type="entry name" value="Biosynthetic peptidoglycan transglycosylase-like"/>
    <property type="match status" value="1"/>
</dbReference>
<dbReference type="PANTHER" id="PTHR32282">
    <property type="entry name" value="BINDING PROTEIN TRANSPEPTIDASE, PUTATIVE-RELATED"/>
    <property type="match status" value="1"/>
</dbReference>
<name>A0A7C4M2K4_UNCC3</name>
<dbReference type="InterPro" id="IPR001264">
    <property type="entry name" value="Glyco_trans_51"/>
</dbReference>